<feature type="compositionally biased region" description="Polar residues" evidence="8">
    <location>
        <begin position="316"/>
        <end position="326"/>
    </location>
</feature>
<dbReference type="Proteomes" id="UP000785200">
    <property type="component" value="Unassembled WGS sequence"/>
</dbReference>
<dbReference type="PANTHER" id="PTHR14898">
    <property type="entry name" value="ENHANCER OF POLYCOMB"/>
    <property type="match status" value="1"/>
</dbReference>
<dbReference type="Pfam" id="PF10513">
    <property type="entry name" value="EPL1"/>
    <property type="match status" value="1"/>
</dbReference>
<dbReference type="GO" id="GO:0005634">
    <property type="term" value="C:nucleus"/>
    <property type="evidence" value="ECO:0007669"/>
    <property type="project" value="UniProtKB-SubCell"/>
</dbReference>
<comment type="similarity">
    <text evidence="2 7">Belongs to the enhancer of polycomb family.</text>
</comment>
<evidence type="ECO:0000256" key="2">
    <source>
        <dbReference type="ARBA" id="ARBA00008035"/>
    </source>
</evidence>
<comment type="function">
    <text evidence="6">Component of the NuA4 histone acetyltransferase complex which is involved in transcriptional activation of selected genes principally by acetylation of nucleosomal histone H4 and H2A. The NuA4 complex is also involved in DNA repair. Involved in gene silencing by neighboring heterochromatin, blockage of the silencing spreading along the chromosome, and required for cell cycle progression through G2/M.</text>
</comment>
<feature type="compositionally biased region" description="Basic and acidic residues" evidence="8">
    <location>
        <begin position="38"/>
        <end position="54"/>
    </location>
</feature>
<comment type="subcellular location">
    <subcellularLocation>
        <location evidence="1 7">Nucleus</location>
    </subcellularLocation>
</comment>
<feature type="region of interest" description="Disordered" evidence="8">
    <location>
        <begin position="1"/>
        <end position="25"/>
    </location>
</feature>
<dbReference type="InterPro" id="IPR024943">
    <property type="entry name" value="Enhancer_polycomb"/>
</dbReference>
<feature type="region of interest" description="Disordered" evidence="8">
    <location>
        <begin position="199"/>
        <end position="221"/>
    </location>
</feature>
<organism evidence="10 11">
    <name type="scientific">Hyphodiscus hymeniophilus</name>
    <dbReference type="NCBI Taxonomy" id="353542"/>
    <lineage>
        <taxon>Eukaryota</taxon>
        <taxon>Fungi</taxon>
        <taxon>Dikarya</taxon>
        <taxon>Ascomycota</taxon>
        <taxon>Pezizomycotina</taxon>
        <taxon>Leotiomycetes</taxon>
        <taxon>Helotiales</taxon>
        <taxon>Hyphodiscaceae</taxon>
        <taxon>Hyphodiscus</taxon>
    </lineage>
</organism>
<evidence type="ECO:0000256" key="7">
    <source>
        <dbReference type="RuleBase" id="RU361124"/>
    </source>
</evidence>
<dbReference type="AlphaFoldDB" id="A0A9P7AWV0"/>
<feature type="compositionally biased region" description="Basic and acidic residues" evidence="8">
    <location>
        <begin position="466"/>
        <end position="480"/>
    </location>
</feature>
<feature type="region of interest" description="Disordered" evidence="8">
    <location>
        <begin position="466"/>
        <end position="486"/>
    </location>
</feature>
<evidence type="ECO:0000313" key="11">
    <source>
        <dbReference type="Proteomes" id="UP000785200"/>
    </source>
</evidence>
<comment type="caution">
    <text evidence="10">The sequence shown here is derived from an EMBL/GenBank/DDBJ whole genome shotgun (WGS) entry which is preliminary data.</text>
</comment>
<feature type="region of interest" description="Disordered" evidence="8">
    <location>
        <begin position="310"/>
        <end position="333"/>
    </location>
</feature>
<evidence type="ECO:0000256" key="5">
    <source>
        <dbReference type="ARBA" id="ARBA00023242"/>
    </source>
</evidence>
<gene>
    <name evidence="10" type="ORF">D0Z07_5420</name>
</gene>
<dbReference type="GO" id="GO:0035267">
    <property type="term" value="C:NuA4 histone acetyltransferase complex"/>
    <property type="evidence" value="ECO:0007669"/>
    <property type="project" value="InterPro"/>
</dbReference>
<keyword evidence="3 7" id="KW-0805">Transcription regulation</keyword>
<feature type="compositionally biased region" description="Basic residues" evidence="8">
    <location>
        <begin position="1"/>
        <end position="14"/>
    </location>
</feature>
<feature type="region of interest" description="Disordered" evidence="8">
    <location>
        <begin position="38"/>
        <end position="81"/>
    </location>
</feature>
<keyword evidence="11" id="KW-1185">Reference proteome</keyword>
<evidence type="ECO:0000256" key="8">
    <source>
        <dbReference type="SAM" id="MobiDB-lite"/>
    </source>
</evidence>
<evidence type="ECO:0000313" key="10">
    <source>
        <dbReference type="EMBL" id="KAG0648554.1"/>
    </source>
</evidence>
<accession>A0A9P7AWV0</accession>
<proteinExistence type="inferred from homology"/>
<evidence type="ECO:0000256" key="1">
    <source>
        <dbReference type="ARBA" id="ARBA00004123"/>
    </source>
</evidence>
<dbReference type="InterPro" id="IPR019542">
    <property type="entry name" value="Enhancer_polycomb-like_N"/>
</dbReference>
<feature type="domain" description="Enhancer of polycomb-like N-terminal" evidence="9">
    <location>
        <begin position="10"/>
        <end position="149"/>
    </location>
</feature>
<protein>
    <recommendedName>
        <fullName evidence="7">Enhancer of polycomb-like protein</fullName>
    </recommendedName>
</protein>
<dbReference type="EMBL" id="VNKQ01000010">
    <property type="protein sequence ID" value="KAG0648554.1"/>
    <property type="molecule type" value="Genomic_DNA"/>
</dbReference>
<evidence type="ECO:0000256" key="6">
    <source>
        <dbReference type="ARBA" id="ARBA00025513"/>
    </source>
</evidence>
<keyword evidence="4 7" id="KW-0804">Transcription</keyword>
<sequence>MAPPIRHTRVKKLNRSSGQQILREDQIEDYDSLALHTENKTDSGVEKSEEKEFHLQAALANSSNGQSEGEIPTRPAEETTDIDYDALYSLKSDKPATYIRFSQTVEECTGCQYDMSTEDDVFLTEYSKSHPESQHSEDVFERIMEIFEETQPEFAAVDQTLYSFDTMRQALKQNQMDDKLLVVAKDFYEFWKKRRQENGNHSLQPELKSETQPDNDDGDPYVCFRRREVRQTRKTRARDVQSTEKLKRLRKELEEGRSIVKLVLTREQAKRELMKTDKEIFDARGELKAIKFKTGIKTDDEELLINQKPQRRRTSEFQGISRQPASQLRMPPRADGRALDADLILLSDIQAQKENRLQIEIQEKSKQHEIWNSGFEDLTREPLSPVQQGSKTGFRPATAQYQLMTPPSSVTSESFDHPSPAQEKLEPFTFRYGSPAEEDEPRGQPAYRRRIGRCGRLWIDRRGMRPKESDDVVSDRFKFDQDDEEEPPVYEMDAFDTKALRFRATIPFPQHLIPQRVRPDSTPQVRGNGPSPPSNRSIAAAPQPAPT</sequence>
<dbReference type="OrthoDB" id="435275at2759"/>
<name>A0A9P7AWV0_9HELO</name>
<dbReference type="GO" id="GO:0006357">
    <property type="term" value="P:regulation of transcription by RNA polymerase II"/>
    <property type="evidence" value="ECO:0007669"/>
    <property type="project" value="InterPro"/>
</dbReference>
<reference evidence="10" key="1">
    <citation type="submission" date="2019-07" db="EMBL/GenBank/DDBJ databases">
        <title>Hyphodiscus hymeniophilus genome sequencing and assembly.</title>
        <authorList>
            <person name="Kramer G."/>
            <person name="Nodwell J."/>
        </authorList>
    </citation>
    <scope>NUCLEOTIDE SEQUENCE</scope>
    <source>
        <strain evidence="10">ATCC 34498</strain>
    </source>
</reference>
<feature type="region of interest" description="Disordered" evidence="8">
    <location>
        <begin position="406"/>
        <end position="425"/>
    </location>
</feature>
<evidence type="ECO:0000256" key="3">
    <source>
        <dbReference type="ARBA" id="ARBA00023015"/>
    </source>
</evidence>
<keyword evidence="5 7" id="KW-0539">Nucleus</keyword>
<evidence type="ECO:0000256" key="4">
    <source>
        <dbReference type="ARBA" id="ARBA00023163"/>
    </source>
</evidence>
<feature type="region of interest" description="Disordered" evidence="8">
    <location>
        <begin position="508"/>
        <end position="547"/>
    </location>
</feature>
<evidence type="ECO:0000259" key="9">
    <source>
        <dbReference type="Pfam" id="PF10513"/>
    </source>
</evidence>